<feature type="compositionally biased region" description="Basic and acidic residues" evidence="1">
    <location>
        <begin position="102"/>
        <end position="115"/>
    </location>
</feature>
<proteinExistence type="predicted"/>
<dbReference type="Proteomes" id="UP000244722">
    <property type="component" value="Unassembled WGS sequence"/>
</dbReference>
<gene>
    <name evidence="2" type="ORF">B9Z19DRAFT_1134546</name>
</gene>
<feature type="compositionally biased region" description="Acidic residues" evidence="1">
    <location>
        <begin position="89"/>
        <end position="101"/>
    </location>
</feature>
<protein>
    <submittedName>
        <fullName evidence="2">Uncharacterized protein</fullName>
    </submittedName>
</protein>
<reference evidence="2 3" key="1">
    <citation type="submission" date="2017-04" db="EMBL/GenBank/DDBJ databases">
        <title>Draft genome sequence of Tuber borchii Vittad., a whitish edible truffle.</title>
        <authorList>
            <consortium name="DOE Joint Genome Institute"/>
            <person name="Murat C."/>
            <person name="Kuo A."/>
            <person name="Barry K.W."/>
            <person name="Clum A."/>
            <person name="Dockter R.B."/>
            <person name="Fauchery L."/>
            <person name="Iotti M."/>
            <person name="Kohler A."/>
            <person name="Labutti K."/>
            <person name="Lindquist E.A."/>
            <person name="Lipzen A."/>
            <person name="Ohm R.A."/>
            <person name="Wang M."/>
            <person name="Grigoriev I.V."/>
            <person name="Zambonelli A."/>
            <person name="Martin F.M."/>
        </authorList>
    </citation>
    <scope>NUCLEOTIDE SEQUENCE [LARGE SCALE GENOMIC DNA]</scope>
    <source>
        <strain evidence="2 3">Tbo3840</strain>
    </source>
</reference>
<evidence type="ECO:0000256" key="1">
    <source>
        <dbReference type="SAM" id="MobiDB-lite"/>
    </source>
</evidence>
<accession>A0A2T6ZE04</accession>
<dbReference type="EMBL" id="NESQ01000349">
    <property type="protein sequence ID" value="PUU73731.1"/>
    <property type="molecule type" value="Genomic_DNA"/>
</dbReference>
<evidence type="ECO:0000313" key="2">
    <source>
        <dbReference type="EMBL" id="PUU73731.1"/>
    </source>
</evidence>
<sequence>MWSLRFVTVSSTAGQHLRCCGNCVVRIGGFAATWSISRKYTEARNYLDDETEKRGNTRGSDGAITIHKPNSSPDEGDNGGHGDRAGDGGSEDPDDSSDGDDSGEKEWADREEKEANEFYENPRCFWGAEESNGKKDFLPSRMHQPCAGCFGAPPFNPGPSGSGSMFPGPPTMANGSKVLKHMGVSCDAETPSINPNLNKFTGIPNLSTGNNSSQPYPIQYLSLPPQLLQHDTMGCQYYYRAAEEPQANLLLQSQKIQAELFRLYLEANQEIHEKSQEIGKLTAEVLHGKNALMESERLFNIRGALGRIVYQAELMKKITTDSEYEVQAGLNELSKTPEFIQILQEEVTASRLQLEAVTACIPSIYYEASKRAIWNDIIITVYEGDHTAEQRAVLVAFLRMQRRWPFGLEWREGRKQGETKH</sequence>
<organism evidence="2 3">
    <name type="scientific">Tuber borchii</name>
    <name type="common">White truffle</name>
    <dbReference type="NCBI Taxonomy" id="42251"/>
    <lineage>
        <taxon>Eukaryota</taxon>
        <taxon>Fungi</taxon>
        <taxon>Dikarya</taxon>
        <taxon>Ascomycota</taxon>
        <taxon>Pezizomycotina</taxon>
        <taxon>Pezizomycetes</taxon>
        <taxon>Pezizales</taxon>
        <taxon>Tuberaceae</taxon>
        <taxon>Tuber</taxon>
    </lineage>
</organism>
<comment type="caution">
    <text evidence="2">The sequence shown here is derived from an EMBL/GenBank/DDBJ whole genome shotgun (WGS) entry which is preliminary data.</text>
</comment>
<dbReference type="AlphaFoldDB" id="A0A2T6ZE04"/>
<evidence type="ECO:0000313" key="3">
    <source>
        <dbReference type="Proteomes" id="UP000244722"/>
    </source>
</evidence>
<name>A0A2T6ZE04_TUBBO</name>
<keyword evidence="3" id="KW-1185">Reference proteome</keyword>
<feature type="region of interest" description="Disordered" evidence="1">
    <location>
        <begin position="51"/>
        <end position="115"/>
    </location>
</feature>